<organism evidence="5 6">
    <name type="scientific">Puniceibacterium antarcticum</name>
    <dbReference type="NCBI Taxonomy" id="1206336"/>
    <lineage>
        <taxon>Bacteria</taxon>
        <taxon>Pseudomonadati</taxon>
        <taxon>Pseudomonadota</taxon>
        <taxon>Alphaproteobacteria</taxon>
        <taxon>Rhodobacterales</taxon>
        <taxon>Paracoccaceae</taxon>
        <taxon>Puniceibacterium</taxon>
    </lineage>
</organism>
<evidence type="ECO:0000313" key="6">
    <source>
        <dbReference type="Proteomes" id="UP000231259"/>
    </source>
</evidence>
<dbReference type="PANTHER" id="PTHR21221:SF1">
    <property type="entry name" value="UREIDOGLYCOLATE LYASE"/>
    <property type="match status" value="1"/>
</dbReference>
<dbReference type="AlphaFoldDB" id="A0A2G8R843"/>
<accession>A0A2G8R843</accession>
<evidence type="ECO:0000256" key="3">
    <source>
        <dbReference type="ARBA" id="ARBA00023239"/>
    </source>
</evidence>
<evidence type="ECO:0000256" key="1">
    <source>
        <dbReference type="ARBA" id="ARBA00011738"/>
    </source>
</evidence>
<comment type="subunit">
    <text evidence="1">Homodimer.</text>
</comment>
<comment type="catalytic activity">
    <reaction evidence="4">
        <text>(S)-ureidoglycolate = urea + glyoxylate</text>
        <dbReference type="Rhea" id="RHEA:11304"/>
        <dbReference type="ChEBI" id="CHEBI:16199"/>
        <dbReference type="ChEBI" id="CHEBI:36655"/>
        <dbReference type="ChEBI" id="CHEBI:57296"/>
        <dbReference type="EC" id="4.3.2.3"/>
    </reaction>
</comment>
<dbReference type="OrthoDB" id="9804602at2"/>
<reference evidence="5 6" key="1">
    <citation type="submission" date="2013-09" db="EMBL/GenBank/DDBJ databases">
        <title>Genome sequencing of Phaeobacter antarcticus sp. nov. SM1211.</title>
        <authorList>
            <person name="Zhang X.-Y."/>
            <person name="Liu C."/>
            <person name="Chen X.-L."/>
            <person name="Xie B.-B."/>
            <person name="Qin Q.-L."/>
            <person name="Rong J.-C."/>
            <person name="Zhang Y.-Z."/>
        </authorList>
    </citation>
    <scope>NUCLEOTIDE SEQUENCE [LARGE SCALE GENOMIC DNA]</scope>
    <source>
        <strain evidence="5 6">SM1211</strain>
    </source>
</reference>
<gene>
    <name evidence="5" type="ORF">P775_23410</name>
</gene>
<protein>
    <recommendedName>
        <fullName evidence="7">Ureidoglycolate hydrolase</fullName>
    </recommendedName>
</protein>
<dbReference type="Gene3D" id="2.60.120.480">
    <property type="entry name" value="Ureidoglycolate hydrolase"/>
    <property type="match status" value="1"/>
</dbReference>
<evidence type="ECO:0008006" key="7">
    <source>
        <dbReference type="Google" id="ProtNLM"/>
    </source>
</evidence>
<dbReference type="InterPro" id="IPR011051">
    <property type="entry name" value="RmlC_Cupin_sf"/>
</dbReference>
<evidence type="ECO:0000256" key="4">
    <source>
        <dbReference type="ARBA" id="ARBA00047684"/>
    </source>
</evidence>
<evidence type="ECO:0000256" key="2">
    <source>
        <dbReference type="ARBA" id="ARBA00022631"/>
    </source>
</evidence>
<dbReference type="PANTHER" id="PTHR21221">
    <property type="entry name" value="UREIDOGLYCOLATE HYDROLASE"/>
    <property type="match status" value="1"/>
</dbReference>
<comment type="caution">
    <text evidence="5">The sequence shown here is derived from an EMBL/GenBank/DDBJ whole genome shotgun (WGS) entry which is preliminary data.</text>
</comment>
<dbReference type="GO" id="GO:0006144">
    <property type="term" value="P:purine nucleobase metabolic process"/>
    <property type="evidence" value="ECO:0007669"/>
    <property type="project" value="UniProtKB-KW"/>
</dbReference>
<dbReference type="CDD" id="cd20298">
    <property type="entry name" value="cupin_UAH"/>
    <property type="match status" value="1"/>
</dbReference>
<keyword evidence="2" id="KW-0659">Purine metabolism</keyword>
<dbReference type="GO" id="GO:0004848">
    <property type="term" value="F:ureidoglycolate hydrolase activity"/>
    <property type="evidence" value="ECO:0007669"/>
    <property type="project" value="InterPro"/>
</dbReference>
<sequence length="162" mass="17735">MPRVLAANWITETEFAPFGTVLRHPGGAGRHYLDASIKDMLAQVSPRLWINHLSTNSQDIQLEQIERHPHSAQSFLPMASVTLLTAVCPTLGDGRPDIGALQIFLLPPGTGIMYRRGTWHHGLISLDGACDVAVLMGQCEGGQDTELHSLPEPVHIPRHALR</sequence>
<keyword evidence="3" id="KW-0456">Lyase</keyword>
<dbReference type="Proteomes" id="UP000231259">
    <property type="component" value="Unassembled WGS sequence"/>
</dbReference>
<dbReference type="RefSeq" id="WP_099913062.1">
    <property type="nucleotide sequence ID" value="NZ_AWWI01000158.1"/>
</dbReference>
<dbReference type="InterPro" id="IPR007247">
    <property type="entry name" value="Ureidogly_lyase"/>
</dbReference>
<proteinExistence type="predicted"/>
<evidence type="ECO:0000313" key="5">
    <source>
        <dbReference type="EMBL" id="PIL17726.1"/>
    </source>
</evidence>
<dbReference type="InterPro" id="IPR024060">
    <property type="entry name" value="Ureidoglycolate_lyase_dom_sf"/>
</dbReference>
<dbReference type="InterPro" id="IPR047233">
    <property type="entry name" value="UAH_cupin"/>
</dbReference>
<dbReference type="EMBL" id="AWWI01000158">
    <property type="protein sequence ID" value="PIL17726.1"/>
    <property type="molecule type" value="Genomic_DNA"/>
</dbReference>
<name>A0A2G8R843_9RHOB</name>
<dbReference type="SUPFAM" id="SSF51182">
    <property type="entry name" value="RmlC-like cupins"/>
    <property type="match status" value="1"/>
</dbReference>
<dbReference type="Pfam" id="PF04115">
    <property type="entry name" value="Ureidogly_lyase"/>
    <property type="match status" value="1"/>
</dbReference>
<dbReference type="GO" id="GO:0000256">
    <property type="term" value="P:allantoin catabolic process"/>
    <property type="evidence" value="ECO:0007669"/>
    <property type="project" value="InterPro"/>
</dbReference>
<dbReference type="GO" id="GO:0050385">
    <property type="term" value="F:ureidoglycolate lyase activity"/>
    <property type="evidence" value="ECO:0007669"/>
    <property type="project" value="UniProtKB-EC"/>
</dbReference>
<keyword evidence="6" id="KW-1185">Reference proteome</keyword>